<name>A0ABQ5UUA4_9HYPH</name>
<reference evidence="7" key="1">
    <citation type="journal article" date="2014" name="Int. J. Syst. Evol. Microbiol.">
        <title>Complete genome of a new Firmicutes species belonging to the dominant human colonic microbiota ('Ruminococcus bicirculans') reveals two chromosomes and a selective capacity to utilize plant glucans.</title>
        <authorList>
            <consortium name="NISC Comparative Sequencing Program"/>
            <person name="Wegmann U."/>
            <person name="Louis P."/>
            <person name="Goesmann A."/>
            <person name="Henrissat B."/>
            <person name="Duncan S.H."/>
            <person name="Flint H.J."/>
        </authorList>
    </citation>
    <scope>NUCLEOTIDE SEQUENCE</scope>
    <source>
        <strain evidence="7">NBRC 107169</strain>
    </source>
</reference>
<gene>
    <name evidence="7" type="ORF">GCM10007879_25060</name>
</gene>
<dbReference type="Pfam" id="PF00884">
    <property type="entry name" value="Sulfatase"/>
    <property type="match status" value="1"/>
</dbReference>
<organism evidence="7 8">
    <name type="scientific">Maritalea porphyrae</name>
    <dbReference type="NCBI Taxonomy" id="880732"/>
    <lineage>
        <taxon>Bacteria</taxon>
        <taxon>Pseudomonadati</taxon>
        <taxon>Pseudomonadota</taxon>
        <taxon>Alphaproteobacteria</taxon>
        <taxon>Hyphomicrobiales</taxon>
        <taxon>Devosiaceae</taxon>
        <taxon>Maritalea</taxon>
    </lineage>
</organism>
<protein>
    <recommendedName>
        <fullName evidence="6">Sulfatase N-terminal domain-containing protein</fullName>
    </recommendedName>
</protein>
<keyword evidence="3" id="KW-0812">Transmembrane</keyword>
<evidence type="ECO:0000313" key="7">
    <source>
        <dbReference type="EMBL" id="GLQ18257.1"/>
    </source>
</evidence>
<dbReference type="CDD" id="cd16015">
    <property type="entry name" value="LTA_synthase"/>
    <property type="match status" value="1"/>
</dbReference>
<keyword evidence="8" id="KW-1185">Reference proteome</keyword>
<proteinExistence type="predicted"/>
<dbReference type="PANTHER" id="PTHR47371:SF3">
    <property type="entry name" value="PHOSPHOGLYCEROL TRANSFERASE I"/>
    <property type="match status" value="1"/>
</dbReference>
<evidence type="ECO:0000256" key="2">
    <source>
        <dbReference type="ARBA" id="ARBA00022475"/>
    </source>
</evidence>
<reference evidence="7" key="2">
    <citation type="submission" date="2023-01" db="EMBL/GenBank/DDBJ databases">
        <title>Draft genome sequence of Maritalea porphyrae strain NBRC 107169.</title>
        <authorList>
            <person name="Sun Q."/>
            <person name="Mori K."/>
        </authorList>
    </citation>
    <scope>NUCLEOTIDE SEQUENCE</scope>
    <source>
        <strain evidence="7">NBRC 107169</strain>
    </source>
</reference>
<sequence>MFLSAAVGCSILLLLPNNSNTAAWRELSVLQHSSQSFFNAVNGRQEYHAALEISAEAFAEVERSLKHDVDGVSLINEPLNKPNILLIVLESVAGPFLPSIALQHGVDSDVKMRNLDEFSKRGLSYSRFMTHQVQTMRGTYAMLCGDLPRFSFEMPKLEVAALSGNRLRCLPQVLKDHGYSTNYLQAAPLSYSNKDTALPLIGYDVAQGAEWFGKDLVGAGWGVGDDALFQEALKIVSSLNDKDQPWFLTVLNVGTHHPFDQVPSSFVGSSDQKTRSFEYLDYELGKFINQLSDRRDLSNTLIVITSDEAGGLMGRGTPAVQKLARNLGTMTMVHPSLPSRRIDDVFGQIDFATTIVDLLGITGETQFQGRSAFREYIKPRKIFAFHNYGGTLFELSQNMVVMCTVELSKCEWFEMPGGQLGKLSQTSSKNAIPPTMLAALELSEPRVPDVEFKLMEEDQQFTIEDDGAYVFCCQYMKLAGNRSLLIDLHIEFEPEIDGVALHFDVVSNKNGVFTTHYQKTEQANSAGSFVLRKLLRFTKDIEEVEVRMHVDGASKLVSKKAILQVQSF</sequence>
<dbReference type="InterPro" id="IPR050448">
    <property type="entry name" value="OpgB/LTA_synthase_biosynth"/>
</dbReference>
<feature type="domain" description="Sulfatase N-terminal" evidence="6">
    <location>
        <begin position="82"/>
        <end position="361"/>
    </location>
</feature>
<keyword evidence="2" id="KW-1003">Cell membrane</keyword>
<accession>A0ABQ5UUA4</accession>
<evidence type="ECO:0000256" key="5">
    <source>
        <dbReference type="ARBA" id="ARBA00023136"/>
    </source>
</evidence>
<evidence type="ECO:0000313" key="8">
    <source>
        <dbReference type="Proteomes" id="UP001161405"/>
    </source>
</evidence>
<keyword evidence="5" id="KW-0472">Membrane</keyword>
<dbReference type="InterPro" id="IPR000917">
    <property type="entry name" value="Sulfatase_N"/>
</dbReference>
<dbReference type="InterPro" id="IPR017850">
    <property type="entry name" value="Alkaline_phosphatase_core_sf"/>
</dbReference>
<evidence type="ECO:0000256" key="4">
    <source>
        <dbReference type="ARBA" id="ARBA00022989"/>
    </source>
</evidence>
<comment type="caution">
    <text evidence="7">The sequence shown here is derived from an EMBL/GenBank/DDBJ whole genome shotgun (WGS) entry which is preliminary data.</text>
</comment>
<keyword evidence="4" id="KW-1133">Transmembrane helix</keyword>
<dbReference type="PANTHER" id="PTHR47371">
    <property type="entry name" value="LIPOTEICHOIC ACID SYNTHASE"/>
    <property type="match status" value="1"/>
</dbReference>
<dbReference type="SUPFAM" id="SSF53649">
    <property type="entry name" value="Alkaline phosphatase-like"/>
    <property type="match status" value="1"/>
</dbReference>
<dbReference type="EMBL" id="BSNI01000002">
    <property type="protein sequence ID" value="GLQ18257.1"/>
    <property type="molecule type" value="Genomic_DNA"/>
</dbReference>
<evidence type="ECO:0000256" key="1">
    <source>
        <dbReference type="ARBA" id="ARBA00004651"/>
    </source>
</evidence>
<dbReference type="Proteomes" id="UP001161405">
    <property type="component" value="Unassembled WGS sequence"/>
</dbReference>
<dbReference type="Gene3D" id="3.40.720.10">
    <property type="entry name" value="Alkaline Phosphatase, subunit A"/>
    <property type="match status" value="1"/>
</dbReference>
<evidence type="ECO:0000259" key="6">
    <source>
        <dbReference type="Pfam" id="PF00884"/>
    </source>
</evidence>
<comment type="subcellular location">
    <subcellularLocation>
        <location evidence="1">Cell membrane</location>
        <topology evidence="1">Multi-pass membrane protein</topology>
    </subcellularLocation>
</comment>
<evidence type="ECO:0000256" key="3">
    <source>
        <dbReference type="ARBA" id="ARBA00022692"/>
    </source>
</evidence>